<protein>
    <submittedName>
        <fullName evidence="1">Uncharacterized protein</fullName>
    </submittedName>
</protein>
<sequence>MNCISLLISERFKEFRQILRSLTQPSRAPIARITTYSTQAADFITHLCLPIHPALQQQSKRKVKQKYLFGNLVCLS</sequence>
<reference evidence="1" key="2">
    <citation type="journal article" date="2015" name="Data Brief">
        <title>Shoot transcriptome of the giant reed, Arundo donax.</title>
        <authorList>
            <person name="Barrero R.A."/>
            <person name="Guerrero F.D."/>
            <person name="Moolhuijzen P."/>
            <person name="Goolsby J.A."/>
            <person name="Tidwell J."/>
            <person name="Bellgard S.E."/>
            <person name="Bellgard M.I."/>
        </authorList>
    </citation>
    <scope>NUCLEOTIDE SEQUENCE</scope>
    <source>
        <tissue evidence="1">Shoot tissue taken approximately 20 cm above the soil surface</tissue>
    </source>
</reference>
<dbReference type="AlphaFoldDB" id="A0A0A9FWJ2"/>
<name>A0A0A9FWJ2_ARUDO</name>
<proteinExistence type="predicted"/>
<reference evidence="1" key="1">
    <citation type="submission" date="2014-09" db="EMBL/GenBank/DDBJ databases">
        <authorList>
            <person name="Magalhaes I.L.F."/>
            <person name="Oliveira U."/>
            <person name="Santos F.R."/>
            <person name="Vidigal T.H.D.A."/>
            <person name="Brescovit A.D."/>
            <person name="Santos A.J."/>
        </authorList>
    </citation>
    <scope>NUCLEOTIDE SEQUENCE</scope>
    <source>
        <tissue evidence="1">Shoot tissue taken approximately 20 cm above the soil surface</tissue>
    </source>
</reference>
<accession>A0A0A9FWJ2</accession>
<dbReference type="EMBL" id="GBRH01181284">
    <property type="protein sequence ID" value="JAE16612.1"/>
    <property type="molecule type" value="Transcribed_RNA"/>
</dbReference>
<evidence type="ECO:0000313" key="1">
    <source>
        <dbReference type="EMBL" id="JAE16612.1"/>
    </source>
</evidence>
<organism evidence="1">
    <name type="scientific">Arundo donax</name>
    <name type="common">Giant reed</name>
    <name type="synonym">Donax arundinaceus</name>
    <dbReference type="NCBI Taxonomy" id="35708"/>
    <lineage>
        <taxon>Eukaryota</taxon>
        <taxon>Viridiplantae</taxon>
        <taxon>Streptophyta</taxon>
        <taxon>Embryophyta</taxon>
        <taxon>Tracheophyta</taxon>
        <taxon>Spermatophyta</taxon>
        <taxon>Magnoliopsida</taxon>
        <taxon>Liliopsida</taxon>
        <taxon>Poales</taxon>
        <taxon>Poaceae</taxon>
        <taxon>PACMAD clade</taxon>
        <taxon>Arundinoideae</taxon>
        <taxon>Arundineae</taxon>
        <taxon>Arundo</taxon>
    </lineage>
</organism>